<evidence type="ECO:0000256" key="2">
    <source>
        <dbReference type="ARBA" id="ARBA00022692"/>
    </source>
</evidence>
<dbReference type="PROSITE" id="PS50853">
    <property type="entry name" value="FN3"/>
    <property type="match status" value="1"/>
</dbReference>
<keyword evidence="11" id="KW-1185">Reference proteome</keyword>
<keyword evidence="7" id="KW-0325">Glycoprotein</keyword>
<evidence type="ECO:0000313" key="11">
    <source>
        <dbReference type="Proteomes" id="UP000007635"/>
    </source>
</evidence>
<organism evidence="10 11">
    <name type="scientific">Gasterosteus aculeatus aculeatus</name>
    <name type="common">three-spined stickleback</name>
    <dbReference type="NCBI Taxonomy" id="481459"/>
    <lineage>
        <taxon>Eukaryota</taxon>
        <taxon>Metazoa</taxon>
        <taxon>Chordata</taxon>
        <taxon>Craniata</taxon>
        <taxon>Vertebrata</taxon>
        <taxon>Euteleostomi</taxon>
        <taxon>Actinopterygii</taxon>
        <taxon>Neopterygii</taxon>
        <taxon>Teleostei</taxon>
        <taxon>Neoteleostei</taxon>
        <taxon>Acanthomorphata</taxon>
        <taxon>Eupercaria</taxon>
        <taxon>Perciformes</taxon>
        <taxon>Cottioidei</taxon>
        <taxon>Gasterosteales</taxon>
        <taxon>Gasterosteidae</taxon>
        <taxon>Gasterosteus</taxon>
    </lineage>
</organism>
<sequence>VISISAHSSDSAAGSSLFCGPTDKPPPARRPLGADATSGGSASDGPAPRARPEDAAAGASARVRRRRRRPPRRIQADLHAVVYRNLQCVNDYLFTINCSLSIVQPDGRSRYWLTFTETHDGTTFACPLTNTGEEFCCSIKTHNPTPDEDEEDAEDEATFQDLNRYAVSLCHRRPEGSDACERLGDKFNPALNIKPNAPRGLAVRRNASRHLFTWTSTYEPYDDVTGLVQALEYQLRYHERGHARDALPHTLRTNLLNLSVDDDNFVPNTKYAARVRSSPDQAFFKGHWSDWSSEVYWDTPPAVTELPSNTLVSGLVKVLVPLCVVASLVLLFCYAPVKKWRKGAFIPTPALYFLTPNSDCQGDFKSWAVTEENTADMLKAEEILQIDTFTECGVPEEEEEEESQAQFHHQFTEGSAYNNVSLLGVPYAVSSMAPPPPPLPPGGHAEGDSGCWLEKYCPMYCNEYCTLSAFQKGPTGAAEDRGPPTTKACPTGALRAEAGTEALADQLGTSQ</sequence>
<evidence type="ECO:0000256" key="8">
    <source>
        <dbReference type="SAM" id="MobiDB-lite"/>
    </source>
</evidence>
<feature type="domain" description="Fibronectin type-III" evidence="9">
    <location>
        <begin position="194"/>
        <end position="302"/>
    </location>
</feature>
<dbReference type="Proteomes" id="UP000007635">
    <property type="component" value="Chromosome V"/>
</dbReference>
<evidence type="ECO:0000256" key="5">
    <source>
        <dbReference type="ARBA" id="ARBA00023136"/>
    </source>
</evidence>
<dbReference type="InterPro" id="IPR013783">
    <property type="entry name" value="Ig-like_fold"/>
</dbReference>
<dbReference type="GO" id="GO:0009897">
    <property type="term" value="C:external side of plasma membrane"/>
    <property type="evidence" value="ECO:0007669"/>
    <property type="project" value="TreeGrafter"/>
</dbReference>
<keyword evidence="3" id="KW-0732">Signal</keyword>
<keyword evidence="4" id="KW-1133">Transmembrane helix</keyword>
<dbReference type="InterPro" id="IPR003961">
    <property type="entry name" value="FN3_dom"/>
</dbReference>
<evidence type="ECO:0000259" key="9">
    <source>
        <dbReference type="PROSITE" id="PS50853"/>
    </source>
</evidence>
<feature type="compositionally biased region" description="Low complexity" evidence="8">
    <location>
        <begin position="1"/>
        <end position="16"/>
    </location>
</feature>
<dbReference type="GO" id="GO:0004896">
    <property type="term" value="F:cytokine receptor activity"/>
    <property type="evidence" value="ECO:0007669"/>
    <property type="project" value="TreeGrafter"/>
</dbReference>
<dbReference type="Ensembl" id="ENSGACT00000035521.1">
    <property type="protein sequence ID" value="ENSGACP00000066235.1"/>
    <property type="gene ID" value="ENSGACG00000008886.2"/>
</dbReference>
<accession>A0AAQ4RS02</accession>
<keyword evidence="2" id="KW-0812">Transmembrane</keyword>
<dbReference type="PANTHER" id="PTHR23037:SF7">
    <property type="entry name" value="INTERLEUKIN-21 RECEPTOR"/>
    <property type="match status" value="1"/>
</dbReference>
<dbReference type="SUPFAM" id="SSF49265">
    <property type="entry name" value="Fibronectin type III"/>
    <property type="match status" value="1"/>
</dbReference>
<keyword evidence="5" id="KW-0472">Membrane</keyword>
<evidence type="ECO:0000256" key="1">
    <source>
        <dbReference type="ARBA" id="ARBA00004479"/>
    </source>
</evidence>
<reference evidence="10 11" key="1">
    <citation type="journal article" date="2021" name="G3 (Bethesda)">
        <title>Improved contiguity of the threespine stickleback genome using long-read sequencing.</title>
        <authorList>
            <person name="Nath S."/>
            <person name="Shaw D.E."/>
            <person name="White M.A."/>
        </authorList>
    </citation>
    <scope>NUCLEOTIDE SEQUENCE [LARGE SCALE GENOMIC DNA]</scope>
    <source>
        <strain evidence="10 11">Lake Benthic</strain>
    </source>
</reference>
<reference evidence="10" key="3">
    <citation type="submission" date="2025-09" db="UniProtKB">
        <authorList>
            <consortium name="Ensembl"/>
        </authorList>
    </citation>
    <scope>IDENTIFICATION</scope>
</reference>
<dbReference type="Gene3D" id="2.60.40.10">
    <property type="entry name" value="Immunoglobulins"/>
    <property type="match status" value="1"/>
</dbReference>
<dbReference type="AlphaFoldDB" id="A0AAQ4RS02"/>
<evidence type="ECO:0000256" key="7">
    <source>
        <dbReference type="ARBA" id="ARBA00023180"/>
    </source>
</evidence>
<dbReference type="InterPro" id="IPR036116">
    <property type="entry name" value="FN3_sf"/>
</dbReference>
<evidence type="ECO:0000313" key="10">
    <source>
        <dbReference type="Ensembl" id="ENSGACP00000066235.1"/>
    </source>
</evidence>
<evidence type="ECO:0000256" key="4">
    <source>
        <dbReference type="ARBA" id="ARBA00022989"/>
    </source>
</evidence>
<evidence type="ECO:0000256" key="3">
    <source>
        <dbReference type="ARBA" id="ARBA00022729"/>
    </source>
</evidence>
<dbReference type="CDD" id="cd00063">
    <property type="entry name" value="FN3"/>
    <property type="match status" value="1"/>
</dbReference>
<comment type="subcellular location">
    <subcellularLocation>
        <location evidence="1">Membrane</location>
        <topology evidence="1">Single-pass type I membrane protein</topology>
    </subcellularLocation>
</comment>
<keyword evidence="6" id="KW-0675">Receptor</keyword>
<feature type="compositionally biased region" description="Basic residues" evidence="8">
    <location>
        <begin position="62"/>
        <end position="71"/>
    </location>
</feature>
<reference evidence="10" key="2">
    <citation type="submission" date="2025-08" db="UniProtKB">
        <authorList>
            <consortium name="Ensembl"/>
        </authorList>
    </citation>
    <scope>IDENTIFICATION</scope>
</reference>
<protein>
    <recommendedName>
        <fullName evidence="9">Fibronectin type-III domain-containing protein</fullName>
    </recommendedName>
</protein>
<feature type="region of interest" description="Disordered" evidence="8">
    <location>
        <begin position="1"/>
        <end position="71"/>
    </location>
</feature>
<evidence type="ECO:0000256" key="6">
    <source>
        <dbReference type="ARBA" id="ARBA00023170"/>
    </source>
</evidence>
<name>A0AAQ4RS02_GASAC</name>
<dbReference type="PANTHER" id="PTHR23037">
    <property type="entry name" value="CYTOKINE RECEPTOR"/>
    <property type="match status" value="1"/>
</dbReference>
<dbReference type="GeneTree" id="ENSGT00940000167095"/>
<proteinExistence type="predicted"/>